<evidence type="ECO:0000313" key="1">
    <source>
        <dbReference type="EMBL" id="ASR77598.1"/>
    </source>
</evidence>
<sequence length="68" mass="7507">MSARITVLVRNHPNGGIPVVAPGDRDEYQSQFTNAIMSKMPLVSVVDEDGDHFNFVVDDIQGFMVESL</sequence>
<organism evidence="1 2">
    <name type="scientific">Streptomyces phage Paradiddles</name>
    <dbReference type="NCBI Taxonomy" id="2023993"/>
    <lineage>
        <taxon>Viruses</taxon>
        <taxon>Duplodnaviria</taxon>
        <taxon>Heunggongvirae</taxon>
        <taxon>Uroviricota</taxon>
        <taxon>Caudoviricetes</taxon>
        <taxon>Stanwilliamsviridae</taxon>
        <taxon>Boydwoodruffvirinae</taxon>
        <taxon>Samistivirus</taxon>
        <taxon>Samistivirus paradiddles</taxon>
    </lineage>
</organism>
<accession>A0A222YZA1</accession>
<proteinExistence type="predicted"/>
<reference evidence="1 2" key="1">
    <citation type="submission" date="2017-06" db="EMBL/GenBank/DDBJ databases">
        <authorList>
            <person name="Calovich-Benne C.K."/>
            <person name="Green B.Y."/>
            <person name="Gonzales J.C."/>
            <person name="Martinez A.D."/>
            <person name="Suri N."/>
            <person name="Nayek S."/>
            <person name="Bhuiyan S."/>
            <person name="Hughes L.E."/>
            <person name="Garlena R.A."/>
            <person name="Russell D.A."/>
            <person name="Pope W.H."/>
            <person name="Jacobs-Sera D."/>
            <person name="Hendrix R.W."/>
            <person name="Hatfull G.F."/>
        </authorList>
    </citation>
    <scope>NUCLEOTIDE SEQUENCE [LARGE SCALE GENOMIC DNA]</scope>
</reference>
<protein>
    <submittedName>
        <fullName evidence="1">Uncharacterized protein</fullName>
    </submittedName>
</protein>
<name>A0A222YZA1_9CAUD</name>
<gene>
    <name evidence="1" type="ORF">SEA_PARADIDDLES_131</name>
</gene>
<keyword evidence="2" id="KW-1185">Reference proteome</keyword>
<dbReference type="EMBL" id="MF347637">
    <property type="protein sequence ID" value="ASR77598.1"/>
    <property type="molecule type" value="Genomic_DNA"/>
</dbReference>
<evidence type="ECO:0000313" key="2">
    <source>
        <dbReference type="Proteomes" id="UP000221957"/>
    </source>
</evidence>
<dbReference type="Proteomes" id="UP000221957">
    <property type="component" value="Segment"/>
</dbReference>